<keyword evidence="2" id="KW-0645">Protease</keyword>
<gene>
    <name evidence="10" type="ORF">A2290_00570</name>
</gene>
<feature type="domain" description="Peptidase M48" evidence="8">
    <location>
        <begin position="63"/>
        <end position="139"/>
    </location>
</feature>
<dbReference type="GO" id="GO:0004222">
    <property type="term" value="F:metalloendopeptidase activity"/>
    <property type="evidence" value="ECO:0007669"/>
    <property type="project" value="InterPro"/>
</dbReference>
<keyword evidence="6" id="KW-0482">Metalloprotease</keyword>
<dbReference type="Pfam" id="PF01435">
    <property type="entry name" value="Peptidase_M48"/>
    <property type="match status" value="1"/>
</dbReference>
<dbReference type="GO" id="GO:0051603">
    <property type="term" value="P:proteolysis involved in protein catabolic process"/>
    <property type="evidence" value="ECO:0007669"/>
    <property type="project" value="TreeGrafter"/>
</dbReference>
<evidence type="ECO:0000256" key="3">
    <source>
        <dbReference type="ARBA" id="ARBA00022723"/>
    </source>
</evidence>
<protein>
    <submittedName>
        <fullName evidence="10">Uncharacterized protein</fullName>
    </submittedName>
</protein>
<dbReference type="GO" id="GO:0046872">
    <property type="term" value="F:metal ion binding"/>
    <property type="evidence" value="ECO:0007669"/>
    <property type="project" value="UniProtKB-KW"/>
</dbReference>
<evidence type="ECO:0000259" key="8">
    <source>
        <dbReference type="Pfam" id="PF01435"/>
    </source>
</evidence>
<dbReference type="Proteomes" id="UP000177905">
    <property type="component" value="Unassembled WGS sequence"/>
</dbReference>
<feature type="domain" description="ABC1 atypical kinase-like" evidence="9">
    <location>
        <begin position="1223"/>
        <end position="1321"/>
    </location>
</feature>
<evidence type="ECO:0000313" key="10">
    <source>
        <dbReference type="EMBL" id="OGC14155.1"/>
    </source>
</evidence>
<evidence type="ECO:0000256" key="7">
    <source>
        <dbReference type="SAM" id="MobiDB-lite"/>
    </source>
</evidence>
<evidence type="ECO:0000259" key="9">
    <source>
        <dbReference type="Pfam" id="PF03109"/>
    </source>
</evidence>
<evidence type="ECO:0000256" key="2">
    <source>
        <dbReference type="ARBA" id="ARBA00022670"/>
    </source>
</evidence>
<dbReference type="GO" id="GO:0016020">
    <property type="term" value="C:membrane"/>
    <property type="evidence" value="ECO:0007669"/>
    <property type="project" value="TreeGrafter"/>
</dbReference>
<organism evidence="10 11">
    <name type="scientific">candidate division WOR-1 bacterium RIFOXYB2_FULL_36_35</name>
    <dbReference type="NCBI Taxonomy" id="1802578"/>
    <lineage>
        <taxon>Bacteria</taxon>
        <taxon>Bacillati</taxon>
        <taxon>Saganbacteria</taxon>
    </lineage>
</organism>
<evidence type="ECO:0000256" key="4">
    <source>
        <dbReference type="ARBA" id="ARBA00022801"/>
    </source>
</evidence>
<proteinExistence type="predicted"/>
<name>A0A1F4S131_UNCSA</name>
<keyword evidence="3" id="KW-0479">Metal-binding</keyword>
<dbReference type="InterPro" id="IPR004147">
    <property type="entry name" value="ABC1_dom"/>
</dbReference>
<sequence>MQAQVRTQRKPINFLRLCYAVNTNTPPISDANRNNAAFLLNPYITSQSLISSKKARRLYGKCNQILNNLLTVTGLPRETFKLHIIKEEIPNAYIFTGSREIYTTTALLEGKDMSEGEYAAILSHEIAHYLKSSKIKPQSQKNKTYKLYEVWAKLAQRQFEEFEADELALIIMDAAGYSVNEALSITKKLSLNTNPNSTDTRWLDPTSTHPDWGARLAKTESNIENLKFLWKNINNVKKQLLNTKEKSQLYTHSLLESSIAKIKKIALPTELDLPSSVRLIKFHKLNIHLFPVFWERLKKMARDPSLRDPFNLETVDYLSQKYSFKKDFIVFVFYYILHKQKIELSDQLSNFILQLKKRELQGDFVSTLYLKALICVICSKSCTGKTLIQKIKWLREKCNIKQEEILLALMELLDNVSFLFFEDFNLEEASPLFLYYINKLLPFNYNLEEILAPFSYSDLRDLFLLKILSVHTIIPDAERYVDLSLDKFFKKKLSTKELVARLKPDAIRLFNAPPSDDIYKPTERLGEYPYDQDMMEMHDLDYFILEEGFPYSIKKFEASFREENTTAKILAVHTQESIIEAYLKRKKTAEKHTSKTIKKRALTYSRLILAKKLEKIPADQWNNHTIKFIEALPPSNEKNLLVILMAKAGRRNVLDSELKFETVKMKTSSASFLDFFGFVDTDATEEIYPTGQRMLDSFLAERLPKTGTIELKTACSLIPRPSPGRDKILDRVESEDLKEAELLLNAYFSPPAAYAKAYQISKGWINSPSGQETKTFEDIFKLTKKYPSLKRRMTKEWTNRFGVSKTIYPKAVKAYSEVDATDILKGITFSETKKASVASKIAICLGTFTPAITKEDFSFLSIQRQDSETSPETYEEEDDDESSYEQREDPIGRYYDPKEMLAISNYYPLLPSSILMVSQIIQERIPFSIHTIPMVDDMPRPQPFFKKSSIEEEISQEIKEMKQWDITKSFFSFMSAVGWEESSAFYEEALIDLSEDKEILARLEKIFLKGIGLILQTEKVSLSAAKATENGLENLLKNQNLRTRIKIWAKILAGIAQKQPIEEITREAVKPLGIDGKKLMQPIHSLTSGVEPKLEQATRLSLSDTSSLDLLDGIKFLAFRGLDPFAIHEKYSLLGSGSIRTAISGENGRIHDEAFLIVHAPAMDVTTRDGIYMFITDMRKKEIYFPLTPEQYIIGSRQAEDERRNGFLNHNGFGEFFGWKLGNLTIPKILEAHPELGYARMEWVKGKSFNALTKDEKDKFSPLVIEGVTAQFMNPTPKGVFLFNPEFHEGNLTLSMDNKLYLTDCGLTTFVTASELLSFISTISSFRGEGLPGAAAMLLQQGNIQHLSQLRKGKESQLISALKVISQKREIVSSPESLLSEVAAIAAKTSDFKITSGFDSLSRGFQYLAPYIRRSGQIPSLAFIPQIQKMPLADEIKEKLAPSSDDKTSKTFLPSGMEIGKKLRDGSINTLGVITTPTTLFTFKTELGGKEIQTTLVECQLGEGTVSKVPPSLLMVKKQGGWVSYEDFLKTQ</sequence>
<evidence type="ECO:0000313" key="11">
    <source>
        <dbReference type="Proteomes" id="UP000177905"/>
    </source>
</evidence>
<comment type="cofactor">
    <cofactor evidence="1">
        <name>Zn(2+)</name>
        <dbReference type="ChEBI" id="CHEBI:29105"/>
    </cofactor>
</comment>
<evidence type="ECO:0000256" key="1">
    <source>
        <dbReference type="ARBA" id="ARBA00001947"/>
    </source>
</evidence>
<dbReference type="PANTHER" id="PTHR22726">
    <property type="entry name" value="METALLOENDOPEPTIDASE OMA1"/>
    <property type="match status" value="1"/>
</dbReference>
<keyword evidence="4" id="KW-0378">Hydrolase</keyword>
<dbReference type="InterPro" id="IPR051156">
    <property type="entry name" value="Mito/Outer_Membr_Metalloprot"/>
</dbReference>
<accession>A0A1F4S131</accession>
<feature type="compositionally biased region" description="Acidic residues" evidence="7">
    <location>
        <begin position="873"/>
        <end position="883"/>
    </location>
</feature>
<keyword evidence="5" id="KW-0862">Zinc</keyword>
<feature type="region of interest" description="Disordered" evidence="7">
    <location>
        <begin position="863"/>
        <end position="888"/>
    </location>
</feature>
<dbReference type="EMBL" id="MEUA01000040">
    <property type="protein sequence ID" value="OGC14155.1"/>
    <property type="molecule type" value="Genomic_DNA"/>
</dbReference>
<dbReference type="Pfam" id="PF03109">
    <property type="entry name" value="ABC1"/>
    <property type="match status" value="1"/>
</dbReference>
<evidence type="ECO:0000256" key="5">
    <source>
        <dbReference type="ARBA" id="ARBA00022833"/>
    </source>
</evidence>
<comment type="caution">
    <text evidence="10">The sequence shown here is derived from an EMBL/GenBank/DDBJ whole genome shotgun (WGS) entry which is preliminary data.</text>
</comment>
<dbReference type="PANTHER" id="PTHR22726:SF1">
    <property type="entry name" value="METALLOENDOPEPTIDASE OMA1, MITOCHONDRIAL"/>
    <property type="match status" value="1"/>
</dbReference>
<reference evidence="10 11" key="1">
    <citation type="journal article" date="2016" name="Nat. Commun.">
        <title>Thousands of microbial genomes shed light on interconnected biogeochemical processes in an aquifer system.</title>
        <authorList>
            <person name="Anantharaman K."/>
            <person name="Brown C.T."/>
            <person name="Hug L.A."/>
            <person name="Sharon I."/>
            <person name="Castelle C.J."/>
            <person name="Probst A.J."/>
            <person name="Thomas B.C."/>
            <person name="Singh A."/>
            <person name="Wilkins M.J."/>
            <person name="Karaoz U."/>
            <person name="Brodie E.L."/>
            <person name="Williams K.H."/>
            <person name="Hubbard S.S."/>
            <person name="Banfield J.F."/>
        </authorList>
    </citation>
    <scope>NUCLEOTIDE SEQUENCE [LARGE SCALE GENOMIC DNA]</scope>
</reference>
<evidence type="ECO:0000256" key="6">
    <source>
        <dbReference type="ARBA" id="ARBA00023049"/>
    </source>
</evidence>
<dbReference type="Gene3D" id="3.30.2010.10">
    <property type="entry name" value="Metalloproteases ('zincins'), catalytic domain"/>
    <property type="match status" value="1"/>
</dbReference>
<dbReference type="CDD" id="cd07324">
    <property type="entry name" value="M48C_Oma1-like"/>
    <property type="match status" value="1"/>
</dbReference>
<dbReference type="InterPro" id="IPR001915">
    <property type="entry name" value="Peptidase_M48"/>
</dbReference>